<organism evidence="2 3">
    <name type="scientific">Roseateles puraquae</name>
    <dbReference type="NCBI Taxonomy" id="431059"/>
    <lineage>
        <taxon>Bacteria</taxon>
        <taxon>Pseudomonadati</taxon>
        <taxon>Pseudomonadota</taxon>
        <taxon>Betaproteobacteria</taxon>
        <taxon>Burkholderiales</taxon>
        <taxon>Sphaerotilaceae</taxon>
        <taxon>Roseateles</taxon>
    </lineage>
</organism>
<reference evidence="2 3" key="1">
    <citation type="journal article" date="2007" name="Int. J. Syst. Evol. Microbiol.">
        <title>Description of Pelomonas aquatica sp. nov. and Pelomonas puraquae sp. nov., isolated from industrial and haemodialysis water.</title>
        <authorList>
            <person name="Gomila M."/>
            <person name="Bowien B."/>
            <person name="Falsen E."/>
            <person name="Moore E.R."/>
            <person name="Lalucat J."/>
        </authorList>
    </citation>
    <scope>NUCLEOTIDE SEQUENCE [LARGE SCALE GENOMIC DNA]</scope>
    <source>
        <strain evidence="2 3">CCUG 52769</strain>
    </source>
</reference>
<feature type="region of interest" description="Disordered" evidence="1">
    <location>
        <begin position="81"/>
        <end position="101"/>
    </location>
</feature>
<dbReference type="PANTHER" id="PTHR33215">
    <property type="entry name" value="PROTEIN DISTAL ANTENNA"/>
    <property type="match status" value="1"/>
</dbReference>
<dbReference type="SUPFAM" id="SSF46689">
    <property type="entry name" value="Homeodomain-like"/>
    <property type="match status" value="1"/>
</dbReference>
<comment type="caution">
    <text evidence="2">The sequence shown here is derived from an EMBL/GenBank/DDBJ whole genome shotgun (WGS) entry which is preliminary data.</text>
</comment>
<evidence type="ECO:0008006" key="4">
    <source>
        <dbReference type="Google" id="ProtNLM"/>
    </source>
</evidence>
<dbReference type="InterPro" id="IPR009057">
    <property type="entry name" value="Homeodomain-like_sf"/>
</dbReference>
<dbReference type="Pfam" id="PF01527">
    <property type="entry name" value="HTH_Tnp_1"/>
    <property type="match status" value="1"/>
</dbReference>
<evidence type="ECO:0000313" key="2">
    <source>
        <dbReference type="EMBL" id="OWQ99901.1"/>
    </source>
</evidence>
<keyword evidence="3" id="KW-1185">Reference proteome</keyword>
<dbReference type="InterPro" id="IPR002514">
    <property type="entry name" value="Transposase_8"/>
</dbReference>
<protein>
    <recommendedName>
        <fullName evidence="4">Transposase</fullName>
    </recommendedName>
</protein>
<gene>
    <name evidence="2" type="ORF">CDO81_25720</name>
</gene>
<sequence>MQSKQPYPEEFKIEAVKQITERGHRVADVSARIGVSQHSLYKWIKAYSAPAAERLAQVSQAEELRRLKAELRRVTEERDILKNGHRGAAPSQWTETPSYLH</sequence>
<dbReference type="InterPro" id="IPR051839">
    <property type="entry name" value="RD_transcriptional_regulator"/>
</dbReference>
<dbReference type="GO" id="GO:0006313">
    <property type="term" value="P:DNA transposition"/>
    <property type="evidence" value="ECO:0007669"/>
    <property type="project" value="InterPro"/>
</dbReference>
<dbReference type="GO" id="GO:0004803">
    <property type="term" value="F:transposase activity"/>
    <property type="evidence" value="ECO:0007669"/>
    <property type="project" value="InterPro"/>
</dbReference>
<dbReference type="Proteomes" id="UP000197446">
    <property type="component" value="Unassembled WGS sequence"/>
</dbReference>
<dbReference type="EMBL" id="NISI01000019">
    <property type="protein sequence ID" value="OWQ99901.1"/>
    <property type="molecule type" value="Genomic_DNA"/>
</dbReference>
<dbReference type="PANTHER" id="PTHR33215:SF13">
    <property type="entry name" value="PROTEIN DISTAL ANTENNA"/>
    <property type="match status" value="1"/>
</dbReference>
<dbReference type="Gene3D" id="1.10.10.60">
    <property type="entry name" value="Homeodomain-like"/>
    <property type="match status" value="1"/>
</dbReference>
<evidence type="ECO:0000313" key="3">
    <source>
        <dbReference type="Proteomes" id="UP000197446"/>
    </source>
</evidence>
<feature type="compositionally biased region" description="Polar residues" evidence="1">
    <location>
        <begin position="91"/>
        <end position="101"/>
    </location>
</feature>
<dbReference type="AlphaFoldDB" id="A0A254N6S7"/>
<accession>A0A254N6S7</accession>
<name>A0A254N6S7_9BURK</name>
<evidence type="ECO:0000256" key="1">
    <source>
        <dbReference type="SAM" id="MobiDB-lite"/>
    </source>
</evidence>
<dbReference type="GO" id="GO:0003677">
    <property type="term" value="F:DNA binding"/>
    <property type="evidence" value="ECO:0007669"/>
    <property type="project" value="InterPro"/>
</dbReference>
<proteinExistence type="predicted"/>